<dbReference type="OrthoDB" id="8659436at2"/>
<dbReference type="SUPFAM" id="SSF46785">
    <property type="entry name" value="Winged helix' DNA-binding domain"/>
    <property type="match status" value="1"/>
</dbReference>
<dbReference type="GO" id="GO:0003700">
    <property type="term" value="F:DNA-binding transcription factor activity"/>
    <property type="evidence" value="ECO:0007669"/>
    <property type="project" value="InterPro"/>
</dbReference>
<dbReference type="PANTHER" id="PTHR33202">
    <property type="entry name" value="ZINC UPTAKE REGULATION PROTEIN"/>
    <property type="match status" value="1"/>
</dbReference>
<reference evidence="3 4" key="1">
    <citation type="submission" date="2019-02" db="EMBL/GenBank/DDBJ databases">
        <title>Deep-cultivation of Planctomycetes and their phenomic and genomic characterization uncovers novel biology.</title>
        <authorList>
            <person name="Wiegand S."/>
            <person name="Jogler M."/>
            <person name="Boedeker C."/>
            <person name="Pinto D."/>
            <person name="Vollmers J."/>
            <person name="Rivas-Marin E."/>
            <person name="Kohn T."/>
            <person name="Peeters S.H."/>
            <person name="Heuer A."/>
            <person name="Rast P."/>
            <person name="Oberbeckmann S."/>
            <person name="Bunk B."/>
            <person name="Jeske O."/>
            <person name="Meyerdierks A."/>
            <person name="Storesund J.E."/>
            <person name="Kallscheuer N."/>
            <person name="Luecker S."/>
            <person name="Lage O.M."/>
            <person name="Pohl T."/>
            <person name="Merkel B.J."/>
            <person name="Hornburger P."/>
            <person name="Mueller R.-W."/>
            <person name="Bruemmer F."/>
            <person name="Labrenz M."/>
            <person name="Spormann A.M."/>
            <person name="Op Den Camp H."/>
            <person name="Overmann J."/>
            <person name="Amann R."/>
            <person name="Jetten M.S.M."/>
            <person name="Mascher T."/>
            <person name="Medema M.H."/>
            <person name="Devos D.P."/>
            <person name="Kaster A.-K."/>
            <person name="Ovreas L."/>
            <person name="Rohde M."/>
            <person name="Galperin M.Y."/>
            <person name="Jogler C."/>
        </authorList>
    </citation>
    <scope>NUCLEOTIDE SEQUENCE [LARGE SCALE GENOMIC DNA]</scope>
    <source>
        <strain evidence="3 4">Pla52n</strain>
    </source>
</reference>
<dbReference type="PANTHER" id="PTHR33202:SF7">
    <property type="entry name" value="FERRIC UPTAKE REGULATION PROTEIN"/>
    <property type="match status" value="1"/>
</dbReference>
<dbReference type="GO" id="GO:0008270">
    <property type="term" value="F:zinc ion binding"/>
    <property type="evidence" value="ECO:0007669"/>
    <property type="project" value="TreeGrafter"/>
</dbReference>
<dbReference type="GO" id="GO:1900376">
    <property type="term" value="P:regulation of secondary metabolite biosynthetic process"/>
    <property type="evidence" value="ECO:0007669"/>
    <property type="project" value="TreeGrafter"/>
</dbReference>
<dbReference type="GO" id="GO:0000976">
    <property type="term" value="F:transcription cis-regulatory region binding"/>
    <property type="evidence" value="ECO:0007669"/>
    <property type="project" value="TreeGrafter"/>
</dbReference>
<keyword evidence="4" id="KW-1185">Reference proteome</keyword>
<protein>
    <submittedName>
        <fullName evidence="3">Peroxide-responsive repressor PerR</fullName>
    </submittedName>
</protein>
<evidence type="ECO:0000256" key="1">
    <source>
        <dbReference type="PIRSR" id="PIRSR602481-1"/>
    </source>
</evidence>
<dbReference type="InterPro" id="IPR036388">
    <property type="entry name" value="WH-like_DNA-bd_sf"/>
</dbReference>
<dbReference type="Gene3D" id="1.10.10.10">
    <property type="entry name" value="Winged helix-like DNA-binding domain superfamily/Winged helix DNA-binding domain"/>
    <property type="match status" value="1"/>
</dbReference>
<feature type="binding site" evidence="1">
    <location>
        <position position="157"/>
    </location>
    <ligand>
        <name>Zn(2+)</name>
        <dbReference type="ChEBI" id="CHEBI:29105"/>
    </ligand>
</feature>
<accession>A0A5C5ZPD2</accession>
<feature type="region of interest" description="Disordered" evidence="2">
    <location>
        <begin position="1"/>
        <end position="21"/>
    </location>
</feature>
<dbReference type="InterPro" id="IPR036390">
    <property type="entry name" value="WH_DNA-bd_sf"/>
</dbReference>
<name>A0A5C5ZPD2_9BACT</name>
<dbReference type="Pfam" id="PF01475">
    <property type="entry name" value="FUR"/>
    <property type="match status" value="1"/>
</dbReference>
<evidence type="ECO:0000313" key="3">
    <source>
        <dbReference type="EMBL" id="TWT89344.1"/>
    </source>
</evidence>
<dbReference type="GO" id="GO:0045892">
    <property type="term" value="P:negative regulation of DNA-templated transcription"/>
    <property type="evidence" value="ECO:0007669"/>
    <property type="project" value="TreeGrafter"/>
</dbReference>
<organism evidence="3 4">
    <name type="scientific">Stieleria varia</name>
    <dbReference type="NCBI Taxonomy" id="2528005"/>
    <lineage>
        <taxon>Bacteria</taxon>
        <taxon>Pseudomonadati</taxon>
        <taxon>Planctomycetota</taxon>
        <taxon>Planctomycetia</taxon>
        <taxon>Pirellulales</taxon>
        <taxon>Pirellulaceae</taxon>
        <taxon>Stieleria</taxon>
    </lineage>
</organism>
<keyword evidence="1" id="KW-0479">Metal-binding</keyword>
<dbReference type="AlphaFoldDB" id="A0A5C5ZPD2"/>
<comment type="caution">
    <text evidence="3">The sequence shown here is derived from an EMBL/GenBank/DDBJ whole genome shotgun (WGS) entry which is preliminary data.</text>
</comment>
<feature type="binding site" evidence="1">
    <location>
        <position position="117"/>
    </location>
    <ligand>
        <name>Zn(2+)</name>
        <dbReference type="ChEBI" id="CHEBI:29105"/>
    </ligand>
</feature>
<evidence type="ECO:0000256" key="2">
    <source>
        <dbReference type="SAM" id="MobiDB-lite"/>
    </source>
</evidence>
<proteinExistence type="predicted"/>
<dbReference type="EMBL" id="SJPN01000024">
    <property type="protein sequence ID" value="TWT89344.1"/>
    <property type="molecule type" value="Genomic_DNA"/>
</dbReference>
<feature type="binding site" evidence="1">
    <location>
        <position position="154"/>
    </location>
    <ligand>
        <name>Zn(2+)</name>
        <dbReference type="ChEBI" id="CHEBI:29105"/>
    </ligand>
</feature>
<dbReference type="InterPro" id="IPR002481">
    <property type="entry name" value="FUR"/>
</dbReference>
<gene>
    <name evidence="3" type="primary">perR</name>
    <name evidence="3" type="ORF">Pla52n_68460</name>
</gene>
<evidence type="ECO:0000313" key="4">
    <source>
        <dbReference type="Proteomes" id="UP000320176"/>
    </source>
</evidence>
<feature type="binding site" evidence="1">
    <location>
        <position position="120"/>
    </location>
    <ligand>
        <name>Zn(2+)</name>
        <dbReference type="ChEBI" id="CHEBI:29105"/>
    </ligand>
</feature>
<keyword evidence="1" id="KW-0862">Zinc</keyword>
<dbReference type="Proteomes" id="UP000320176">
    <property type="component" value="Unassembled WGS sequence"/>
</dbReference>
<sequence length="158" mass="16973">MSPADPSPAKRPKDSSQDPESLMDAMRDEIRGAGLRATPGRVATLSILRDSHAPMTHNEVADALQPTGVDKATAFRNLNDLVDAGLLRRTELGDHLYRFEAVAAGDEHSISHPHFVCVDCGGVTCLDNVQLTAGSRRASESVGDITEILLRGHCSDCR</sequence>
<dbReference type="RefSeq" id="WP_146523708.1">
    <property type="nucleotide sequence ID" value="NZ_CP151726.1"/>
</dbReference>
<comment type="cofactor">
    <cofactor evidence="1">
        <name>Zn(2+)</name>
        <dbReference type="ChEBI" id="CHEBI:29105"/>
    </cofactor>
    <text evidence="1">Binds 1 zinc ion per subunit.</text>
</comment>